<feature type="signal peptide" evidence="4">
    <location>
        <begin position="1"/>
        <end position="21"/>
    </location>
</feature>
<feature type="repeat" description="TPR" evidence="3">
    <location>
        <begin position="540"/>
        <end position="573"/>
    </location>
</feature>
<gene>
    <name evidence="6" type="ORF">SAMN02927921_03536</name>
</gene>
<feature type="repeat" description="TPR" evidence="3">
    <location>
        <begin position="279"/>
        <end position="312"/>
    </location>
</feature>
<dbReference type="RefSeq" id="WP_072318789.1">
    <property type="nucleotide sequence ID" value="NZ_FPJE01000024.1"/>
</dbReference>
<proteinExistence type="predicted"/>
<evidence type="ECO:0000256" key="4">
    <source>
        <dbReference type="SAM" id="SignalP"/>
    </source>
</evidence>
<feature type="repeat" description="TPR" evidence="3">
    <location>
        <begin position="649"/>
        <end position="682"/>
    </location>
</feature>
<accession>A0A1K1RGK5</accession>
<evidence type="ECO:0000256" key="3">
    <source>
        <dbReference type="PROSITE-ProRule" id="PRU00339"/>
    </source>
</evidence>
<feature type="domain" description="Ancillary SecYEG translocon subunit/Cell division coordinator CpoB TPR" evidence="5">
    <location>
        <begin position="718"/>
        <end position="823"/>
    </location>
</feature>
<dbReference type="Pfam" id="PF13424">
    <property type="entry name" value="TPR_12"/>
    <property type="match status" value="1"/>
</dbReference>
<dbReference type="SUPFAM" id="SSF48452">
    <property type="entry name" value="TPR-like"/>
    <property type="match status" value="2"/>
</dbReference>
<keyword evidence="4" id="KW-0732">Signal</keyword>
<evidence type="ECO:0000313" key="6">
    <source>
        <dbReference type="EMBL" id="SFW71073.1"/>
    </source>
</evidence>
<keyword evidence="7" id="KW-1185">Reference proteome</keyword>
<evidence type="ECO:0000256" key="2">
    <source>
        <dbReference type="ARBA" id="ARBA00022803"/>
    </source>
</evidence>
<sequence length="1008" mass="115808">MQYIKVIPLFASCCFMLTATAQMSEVYTYSEKDYEKALELYNNKQYRAAQLAFENVKQQTRDEEVEANSAYYIAGSAIRLEQLGADQLMENFVRDYPTSTKRNTAYIDAGDYYFSNGKYPQALKWYSKAEDQGMSAGERDAFNFKKGYALFTVKRYNDAKTYLNRVATSAEYGPKAKYYLGYMAYEGDDYNEANQYFEQVSGEKELNKNLSYYQADMNFKAGKFEEAIRLAKEQLPKSGPAEVSELNKIIGESYFNLKQYDAAISFLKAYKGKNGKWNNTDFYQLGYAYYKQGDYENAINQFNKIVGGNDFVAQNAYYHLAECYLKTEKKQQALNAFRNASEMDYDERISEDALLNYARLSYDIGNPYQSVPEVLLSFLEKYPDSGYRQEIEGLLVDSYVTSKDYDAALQLLQRNNSYGNKEAYQKVAFYRGVELFRDGKYKEAGEYFDKSAKEPQNRNYLARAIYWRGETAYLTNNYDRAITDFKDFINSPAASLTPEYDRVNYQLGYTYFKQKNYDQAITYMERYLNDNTGSDRERVSDAWLRLGDSYFVIGKYWPAMEAYNKAIAMKESRMDYAHFQKAISYGFVDRVPKKIDELKSFISNYPDSDLRDDAMYELGNTYIAQNEVSAGVEVYNRLVKEYPLSPFVPKSMLREGLVYYNAEEGNKALEKFRSVVNYYPNTPEALQAVATAKLIYVDMGKVEEYASWVRGLDFVEVTDAELDNATYESAEKQYAQNKTSEAIKSFENYLTKFPRGLHALEAHFYTAQSYFLNGEKSKAVPHYEKVTEQGRNEFTEQSLTRLGQIYLDEKNYEKAVPVLKKLEEMSGSSQNLTFARSNLMKANYELKNYPEAIRYAQQVLRDDAADNRVKSDAHIMIARAAMQTGSEATAKEAYAEVARIATGSLAAEALYYDAYFKNKDGAYEASNKSVQKLASDYSGYKEFGAKGLVLMAKNFYALDDAFQATYILENVISNFGDYPDVVNEARSELSRIKGEESKRNSSVNPNNN</sequence>
<keyword evidence="1" id="KW-0677">Repeat</keyword>
<dbReference type="Pfam" id="PF09976">
    <property type="entry name" value="TPR_21"/>
    <property type="match status" value="1"/>
</dbReference>
<evidence type="ECO:0000313" key="7">
    <source>
        <dbReference type="Proteomes" id="UP000182248"/>
    </source>
</evidence>
<dbReference type="Pfam" id="PF12895">
    <property type="entry name" value="ANAPC3"/>
    <property type="match status" value="1"/>
</dbReference>
<dbReference type="AlphaFoldDB" id="A0A1K1RGK5"/>
<dbReference type="EMBL" id="FPJE01000024">
    <property type="protein sequence ID" value="SFW71073.1"/>
    <property type="molecule type" value="Genomic_DNA"/>
</dbReference>
<dbReference type="PANTHER" id="PTHR45586:SF1">
    <property type="entry name" value="LIPOPOLYSACCHARIDE ASSEMBLY PROTEIN B"/>
    <property type="match status" value="1"/>
</dbReference>
<dbReference type="OrthoDB" id="9814448at2"/>
<dbReference type="PROSITE" id="PS50005">
    <property type="entry name" value="TPR"/>
    <property type="match status" value="7"/>
</dbReference>
<dbReference type="PANTHER" id="PTHR45586">
    <property type="entry name" value="TPR REPEAT-CONTAINING PROTEIN PA4667"/>
    <property type="match status" value="1"/>
</dbReference>
<evidence type="ECO:0000259" key="5">
    <source>
        <dbReference type="Pfam" id="PF09976"/>
    </source>
</evidence>
<keyword evidence="2 3" id="KW-0802">TPR repeat</keyword>
<dbReference type="SMART" id="SM00028">
    <property type="entry name" value="TPR"/>
    <property type="match status" value="14"/>
</dbReference>
<protein>
    <submittedName>
        <fullName evidence="6">Tetratricopeptide repeat-containing protein</fullName>
    </submittedName>
</protein>
<feature type="repeat" description="TPR" evidence="3">
    <location>
        <begin position="314"/>
        <end position="347"/>
    </location>
</feature>
<organism evidence="6 7">
    <name type="scientific">Sinomicrobium oceani</name>
    <dbReference type="NCBI Taxonomy" id="1150368"/>
    <lineage>
        <taxon>Bacteria</taxon>
        <taxon>Pseudomonadati</taxon>
        <taxon>Bacteroidota</taxon>
        <taxon>Flavobacteriia</taxon>
        <taxon>Flavobacteriales</taxon>
        <taxon>Flavobacteriaceae</taxon>
        <taxon>Sinomicrobium</taxon>
    </lineage>
</organism>
<dbReference type="Gene3D" id="1.25.40.10">
    <property type="entry name" value="Tetratricopeptide repeat domain"/>
    <property type="match status" value="8"/>
</dbReference>
<feature type="repeat" description="TPR" evidence="3">
    <location>
        <begin position="612"/>
        <end position="645"/>
    </location>
</feature>
<reference evidence="6 7" key="1">
    <citation type="submission" date="2016-11" db="EMBL/GenBank/DDBJ databases">
        <authorList>
            <person name="Jaros S."/>
            <person name="Januszkiewicz K."/>
            <person name="Wedrychowicz H."/>
        </authorList>
    </citation>
    <scope>NUCLEOTIDE SEQUENCE [LARGE SCALE GENOMIC DNA]</scope>
    <source>
        <strain evidence="6 7">CGMCC 1.12145</strain>
    </source>
</reference>
<dbReference type="InterPro" id="IPR006597">
    <property type="entry name" value="Sel1-like"/>
</dbReference>
<dbReference type="STRING" id="1150368.SAMN02927921_03536"/>
<name>A0A1K1RGK5_9FLAO</name>
<evidence type="ECO:0000256" key="1">
    <source>
        <dbReference type="ARBA" id="ARBA00022737"/>
    </source>
</evidence>
<dbReference type="InterPro" id="IPR051012">
    <property type="entry name" value="CellSynth/LPSAsmb/PSIAsmb"/>
</dbReference>
<feature type="repeat" description="TPR" evidence="3">
    <location>
        <begin position="501"/>
        <end position="534"/>
    </location>
</feature>
<dbReference type="SUPFAM" id="SSF81901">
    <property type="entry name" value="HCP-like"/>
    <property type="match status" value="1"/>
</dbReference>
<dbReference type="Proteomes" id="UP000182248">
    <property type="component" value="Unassembled WGS sequence"/>
</dbReference>
<dbReference type="InterPro" id="IPR018704">
    <property type="entry name" value="SecYEG/CpoB_TPR"/>
</dbReference>
<dbReference type="InterPro" id="IPR011990">
    <property type="entry name" value="TPR-like_helical_dom_sf"/>
</dbReference>
<dbReference type="InterPro" id="IPR019734">
    <property type="entry name" value="TPR_rpt"/>
</dbReference>
<feature type="repeat" description="TPR" evidence="3">
    <location>
        <begin position="796"/>
        <end position="829"/>
    </location>
</feature>
<feature type="chain" id="PRO_5012205097" evidence="4">
    <location>
        <begin position="22"/>
        <end position="1008"/>
    </location>
</feature>
<dbReference type="Pfam" id="PF13174">
    <property type="entry name" value="TPR_6"/>
    <property type="match status" value="2"/>
</dbReference>
<dbReference type="SMART" id="SM00671">
    <property type="entry name" value="SEL1"/>
    <property type="match status" value="5"/>
</dbReference>